<accession>A0ABR1Q378</accession>
<keyword evidence="2" id="KW-1185">Reference proteome</keyword>
<reference evidence="1 2" key="1">
    <citation type="submission" date="2023-01" db="EMBL/GenBank/DDBJ databases">
        <title>Analysis of 21 Apiospora genomes using comparative genomics revels a genus with tremendous synthesis potential of carbohydrate active enzymes and secondary metabolites.</title>
        <authorList>
            <person name="Sorensen T."/>
        </authorList>
    </citation>
    <scope>NUCLEOTIDE SEQUENCE [LARGE SCALE GENOMIC DNA]</scope>
    <source>
        <strain evidence="1 2">CBS 24483</strain>
    </source>
</reference>
<proteinExistence type="predicted"/>
<organism evidence="1 2">
    <name type="scientific">Apiospora aurea</name>
    <dbReference type="NCBI Taxonomy" id="335848"/>
    <lineage>
        <taxon>Eukaryota</taxon>
        <taxon>Fungi</taxon>
        <taxon>Dikarya</taxon>
        <taxon>Ascomycota</taxon>
        <taxon>Pezizomycotina</taxon>
        <taxon>Sordariomycetes</taxon>
        <taxon>Xylariomycetidae</taxon>
        <taxon>Amphisphaeriales</taxon>
        <taxon>Apiosporaceae</taxon>
        <taxon>Apiospora</taxon>
    </lineage>
</organism>
<comment type="caution">
    <text evidence="1">The sequence shown here is derived from an EMBL/GenBank/DDBJ whole genome shotgun (WGS) entry which is preliminary data.</text>
</comment>
<evidence type="ECO:0000313" key="2">
    <source>
        <dbReference type="Proteomes" id="UP001391051"/>
    </source>
</evidence>
<dbReference type="RefSeq" id="XP_066696479.1">
    <property type="nucleotide sequence ID" value="XM_066846988.1"/>
</dbReference>
<sequence>MCVIDSKLFHCEKCKKVAKIVVNEISTCSNCPVRDYEHKQFECPELVEKALRPLTGVCNVCDPRNGVPWGDWKKN</sequence>
<dbReference type="GeneID" id="92080050"/>
<gene>
    <name evidence="1" type="ORF">PG986_010766</name>
</gene>
<dbReference type="Proteomes" id="UP001391051">
    <property type="component" value="Unassembled WGS sequence"/>
</dbReference>
<name>A0ABR1Q378_9PEZI</name>
<protein>
    <submittedName>
        <fullName evidence="1">Uncharacterized protein</fullName>
    </submittedName>
</protein>
<evidence type="ECO:0000313" key="1">
    <source>
        <dbReference type="EMBL" id="KAK7946445.1"/>
    </source>
</evidence>
<dbReference type="EMBL" id="JAQQWE010000007">
    <property type="protein sequence ID" value="KAK7946445.1"/>
    <property type="molecule type" value="Genomic_DNA"/>
</dbReference>